<dbReference type="OrthoDB" id="9814961at2"/>
<proteinExistence type="predicted"/>
<dbReference type="InterPro" id="IPR005212">
    <property type="entry name" value="EvaA-like"/>
</dbReference>
<sequence length="441" mass="49073">MSTDLAEFHRWFEERRAAHAYRVTRVPLTKLDGWSADPETGDLLHRSGRFFGVHGLDVRVPGRAVEEWRQPVISQPEHGVLGILVRDFDGVPHCLLQAKMEPGNVNALQLSPTVQATRSNYTRVHRGRAVPYLDLFTTLGRGRPLADALQSEQGAWFLAKRNRNIVVRTVRSDEEVPVLDDFRWLSMDEIGWLLAVDDLVNMDTRTVLSHLAGSAGPAAARFHGRPFHSLPELLNWLTHHRTAEPTVRRRIPLRETTGWRVTDDEVSHEEGRYFRIIGVDVRAGSREVAAWSQPLLAPRGQGVVAFLVRDIGGTPHVLVQARAEAGTRDTAEIGPTVQCVPANYAHLPGDRRPRHLDTVLAAASAPPPGRVLFDVVQSEEGGRFHHARNRYLAVRVGDDVPLDQGDAFRWATCGQLAALNQYGGLLNVEARTLLACMGFIP</sequence>
<evidence type="ECO:0000313" key="2">
    <source>
        <dbReference type="EMBL" id="KAB7845457.1"/>
    </source>
</evidence>
<dbReference type="InterPro" id="IPR038153">
    <property type="entry name" value="EvaA-like_sf"/>
</dbReference>
<dbReference type="AlphaFoldDB" id="A0A5N5W9P4"/>
<dbReference type="EMBL" id="VOKX01000026">
    <property type="protein sequence ID" value="KAB7845457.1"/>
    <property type="molecule type" value="Genomic_DNA"/>
</dbReference>
<dbReference type="Proteomes" id="UP000327000">
    <property type="component" value="Unassembled WGS sequence"/>
</dbReference>
<evidence type="ECO:0000259" key="1">
    <source>
        <dbReference type="Pfam" id="PF03559"/>
    </source>
</evidence>
<evidence type="ECO:0000313" key="3">
    <source>
        <dbReference type="Proteomes" id="UP000327000"/>
    </source>
</evidence>
<organism evidence="2 3">
    <name type="scientific">Streptomyces mobaraensis</name>
    <name type="common">Streptoverticillium mobaraense</name>
    <dbReference type="NCBI Taxonomy" id="35621"/>
    <lineage>
        <taxon>Bacteria</taxon>
        <taxon>Bacillati</taxon>
        <taxon>Actinomycetota</taxon>
        <taxon>Actinomycetes</taxon>
        <taxon>Kitasatosporales</taxon>
        <taxon>Streptomycetaceae</taxon>
        <taxon>Streptomyces</taxon>
    </lineage>
</organism>
<feature type="domain" description="dTDP-4-dehydro-6-deoxy-alpha-D-glucopyranose 2,3-dehydratase" evidence="1">
    <location>
        <begin position="6"/>
        <end position="211"/>
    </location>
</feature>
<dbReference type="Pfam" id="PF03559">
    <property type="entry name" value="Hexose_dehydrat"/>
    <property type="match status" value="2"/>
</dbReference>
<keyword evidence="3" id="KW-1185">Reference proteome</keyword>
<gene>
    <name evidence="2" type="ORF">FRZ00_13225</name>
</gene>
<dbReference type="RefSeq" id="WP_152263605.1">
    <property type="nucleotide sequence ID" value="NZ_VOKX01000026.1"/>
</dbReference>
<comment type="caution">
    <text evidence="2">The sequence shown here is derived from an EMBL/GenBank/DDBJ whole genome shotgun (WGS) entry which is preliminary data.</text>
</comment>
<dbReference type="GO" id="GO:0016829">
    <property type="term" value="F:lyase activity"/>
    <property type="evidence" value="ECO:0007669"/>
    <property type="project" value="InterPro"/>
</dbReference>
<feature type="domain" description="dTDP-4-dehydro-6-deoxy-alpha-D-glucopyranose 2,3-dehydratase" evidence="1">
    <location>
        <begin position="232"/>
        <end position="437"/>
    </location>
</feature>
<protein>
    <submittedName>
        <fullName evidence="2">NDP-hexose 2,3-dehydratase</fullName>
    </submittedName>
</protein>
<name>A0A5N5W9P4_STRMB</name>
<dbReference type="Gene3D" id="3.90.79.40">
    <property type="entry name" value="EvaA sugar 2,3-dehydratase subunit"/>
    <property type="match status" value="2"/>
</dbReference>
<accession>A0A5N5W9P4</accession>
<reference evidence="2 3" key="1">
    <citation type="journal article" date="2019" name="Microb. Cell Fact.">
        <title>Exploring novel herbicidin analogues by transcriptional regulator overexpression and MS/MS molecular networking.</title>
        <authorList>
            <person name="Shi Y."/>
            <person name="Gu R."/>
            <person name="Li Y."/>
            <person name="Wang X."/>
            <person name="Ren W."/>
            <person name="Li X."/>
            <person name="Wang L."/>
            <person name="Xie Y."/>
            <person name="Hong B."/>
        </authorList>
    </citation>
    <scope>NUCLEOTIDE SEQUENCE [LARGE SCALE GENOMIC DNA]</scope>
    <source>
        <strain evidence="2 3">US-43</strain>
    </source>
</reference>